<feature type="compositionally biased region" description="Polar residues" evidence="2">
    <location>
        <begin position="507"/>
        <end position="519"/>
    </location>
</feature>
<evidence type="ECO:0000256" key="1">
    <source>
        <dbReference type="SAM" id="Coils"/>
    </source>
</evidence>
<proteinExistence type="predicted"/>
<keyword evidence="1" id="KW-0175">Coiled coil</keyword>
<organism evidence="3 4">
    <name type="scientific">Collybiopsis confluens</name>
    <dbReference type="NCBI Taxonomy" id="2823264"/>
    <lineage>
        <taxon>Eukaryota</taxon>
        <taxon>Fungi</taxon>
        <taxon>Dikarya</taxon>
        <taxon>Basidiomycota</taxon>
        <taxon>Agaricomycotina</taxon>
        <taxon>Agaricomycetes</taxon>
        <taxon>Agaricomycetidae</taxon>
        <taxon>Agaricales</taxon>
        <taxon>Marasmiineae</taxon>
        <taxon>Omphalotaceae</taxon>
        <taxon>Collybiopsis</taxon>
    </lineage>
</organism>
<feature type="region of interest" description="Disordered" evidence="2">
    <location>
        <begin position="280"/>
        <end position="299"/>
    </location>
</feature>
<feature type="region of interest" description="Disordered" evidence="2">
    <location>
        <begin position="474"/>
        <end position="581"/>
    </location>
</feature>
<name>A0A8H5I4L7_9AGAR</name>
<dbReference type="EMBL" id="JAACJN010000001">
    <property type="protein sequence ID" value="KAF5393840.1"/>
    <property type="molecule type" value="Genomic_DNA"/>
</dbReference>
<evidence type="ECO:0000313" key="4">
    <source>
        <dbReference type="Proteomes" id="UP000518752"/>
    </source>
</evidence>
<dbReference type="AlphaFoldDB" id="A0A8H5I4L7"/>
<feature type="coiled-coil region" evidence="1">
    <location>
        <begin position="655"/>
        <end position="686"/>
    </location>
</feature>
<feature type="region of interest" description="Disordered" evidence="2">
    <location>
        <begin position="322"/>
        <end position="359"/>
    </location>
</feature>
<feature type="compositionally biased region" description="Low complexity" evidence="2">
    <location>
        <begin position="345"/>
        <end position="359"/>
    </location>
</feature>
<accession>A0A8H5I4L7</accession>
<feature type="region of interest" description="Disordered" evidence="2">
    <location>
        <begin position="155"/>
        <end position="179"/>
    </location>
</feature>
<protein>
    <submittedName>
        <fullName evidence="3">Uncharacterized protein</fullName>
    </submittedName>
</protein>
<feature type="compositionally biased region" description="Low complexity" evidence="2">
    <location>
        <begin position="484"/>
        <end position="496"/>
    </location>
</feature>
<reference evidence="3 4" key="1">
    <citation type="journal article" date="2020" name="ISME J.">
        <title>Uncovering the hidden diversity of litter-decomposition mechanisms in mushroom-forming fungi.</title>
        <authorList>
            <person name="Floudas D."/>
            <person name="Bentzer J."/>
            <person name="Ahren D."/>
            <person name="Johansson T."/>
            <person name="Persson P."/>
            <person name="Tunlid A."/>
        </authorList>
    </citation>
    <scope>NUCLEOTIDE SEQUENCE [LARGE SCALE GENOMIC DNA]</scope>
    <source>
        <strain evidence="3 4">CBS 406.79</strain>
    </source>
</reference>
<evidence type="ECO:0000313" key="3">
    <source>
        <dbReference type="EMBL" id="KAF5393840.1"/>
    </source>
</evidence>
<dbReference type="Gene3D" id="6.10.140.1020">
    <property type="match status" value="1"/>
</dbReference>
<dbReference type="Proteomes" id="UP000518752">
    <property type="component" value="Unassembled WGS sequence"/>
</dbReference>
<sequence>MAASLASAIELIPPLSLLYPRAGMTRARCGLSATRNEASPNMAVSAHPCSSTTIMASQNTPSLVSTLNIFASPWFGDECPDIVTFHGLSSIVAPTASLLDHAVATEEHTIQSIDPGSLDQDTTASSAIRINASFTPEEDAFIDFNSSMIECNPDHTFSNGQSSLSSSQMLHEDPEESSNETIPIAQFDLVPALSSSFQLPASEPDNVMSVSNSAADIVELPPGHPELPCSPPEALLFSSAIANDSSITGTMLLEPCDSPDDDLVQHLVLEPLPLIIADQPSFPVKSQDTTPPAPRLPLATLPDFEPLTLMHDLLSSLSQNQPVVETEPMSEGLPSSSPPDGLEAPTSSSPPSSSPSELFLSSPLRISGVDQPVIISRRGTPLAFLSRETSINEHEIHQADSDTNSKIVSRTNPITRSSSPPVSSPVVSALSSPKESCQDLEIEIEIPPKVSYEDYNNKIMLPIHSSDNDLAFHNLDIDHPTSDSQLPMSSPIPSSSPHDETRVPVPQYSSPGHQISMALSSPPRKRERDYQDEGSQSLPGSPSEKHSTPAPPAPKRPTLASQRRQKNKLTTPFKSPLMMKKPKIDAEENVPFNSVAGPEAALPKKAGADISLPEPPKQSEIRKHYTARAAAQFKSPLSGEVSVSSDSQVRLTPTMQALERKIQILKRALKVKKDNEEETLTNLTTRWTEAGREVAWEVWQLTKDGDHTAFNEKRPFSESWGWDAQADGKRIKLEGGDGSWGWSINGQAEEGSQSYMGMKEESMDDEKVEYTMGMMLRRFGIDPATLGWDEQEGIFQDS</sequence>
<gene>
    <name evidence="3" type="ORF">D9757_000231</name>
</gene>
<keyword evidence="4" id="KW-1185">Reference proteome</keyword>
<comment type="caution">
    <text evidence="3">The sequence shown here is derived from an EMBL/GenBank/DDBJ whole genome shotgun (WGS) entry which is preliminary data.</text>
</comment>
<dbReference type="OrthoDB" id="27934at2759"/>
<evidence type="ECO:0000256" key="2">
    <source>
        <dbReference type="SAM" id="MobiDB-lite"/>
    </source>
</evidence>